<proteinExistence type="predicted"/>
<evidence type="ECO:0000313" key="4">
    <source>
        <dbReference type="Proteomes" id="UP000188219"/>
    </source>
</evidence>
<dbReference type="Pfam" id="PF13409">
    <property type="entry name" value="GST_N_2"/>
    <property type="match status" value="1"/>
</dbReference>
<reference evidence="3" key="1">
    <citation type="submission" date="2017-02" db="EMBL/GenBank/DDBJ databases">
        <title>Genome of Microbulbifer agarilyticus GP101.</title>
        <authorList>
            <person name="Jung J."/>
            <person name="Bae S.S."/>
            <person name="Baek K."/>
        </authorList>
    </citation>
    <scope>NUCLEOTIDE SEQUENCE [LARGE SCALE GENOMIC DNA]</scope>
    <source>
        <strain evidence="3">GP101</strain>
    </source>
</reference>
<name>A0A1Q2M5E8_9GAMM</name>
<dbReference type="PROSITE" id="PS50404">
    <property type="entry name" value="GST_NTER"/>
    <property type="match status" value="1"/>
</dbReference>
<dbReference type="KEGG" id="maga:Mag101_09760"/>
<dbReference type="InterPro" id="IPR036249">
    <property type="entry name" value="Thioredoxin-like_sf"/>
</dbReference>
<dbReference type="InterPro" id="IPR040079">
    <property type="entry name" value="Glutathione_S-Trfase"/>
</dbReference>
<dbReference type="PROSITE" id="PS50405">
    <property type="entry name" value="GST_CTER"/>
    <property type="match status" value="1"/>
</dbReference>
<evidence type="ECO:0000313" key="3">
    <source>
        <dbReference type="EMBL" id="AQQ67896.1"/>
    </source>
</evidence>
<dbReference type="Gene3D" id="3.40.30.10">
    <property type="entry name" value="Glutaredoxin"/>
    <property type="match status" value="1"/>
</dbReference>
<organism evidence="3 4">
    <name type="scientific">Microbulbifer agarilyticus</name>
    <dbReference type="NCBI Taxonomy" id="260552"/>
    <lineage>
        <taxon>Bacteria</taxon>
        <taxon>Pseudomonadati</taxon>
        <taxon>Pseudomonadota</taxon>
        <taxon>Gammaproteobacteria</taxon>
        <taxon>Cellvibrionales</taxon>
        <taxon>Microbulbiferaceae</taxon>
        <taxon>Microbulbifer</taxon>
    </lineage>
</organism>
<dbReference type="RefSeq" id="WP_077404096.1">
    <property type="nucleotide sequence ID" value="NZ_CP019650.1"/>
</dbReference>
<accession>A0A1Q2M5E8</accession>
<dbReference type="STRING" id="260552.Mag101_09760"/>
<dbReference type="EMBL" id="CP019650">
    <property type="protein sequence ID" value="AQQ67896.1"/>
    <property type="molecule type" value="Genomic_DNA"/>
</dbReference>
<dbReference type="Proteomes" id="UP000188219">
    <property type="component" value="Chromosome"/>
</dbReference>
<feature type="domain" description="GST N-terminal" evidence="1">
    <location>
        <begin position="4"/>
        <end position="83"/>
    </location>
</feature>
<dbReference type="SFLD" id="SFLDS00019">
    <property type="entry name" value="Glutathione_Transferase_(cytos"/>
    <property type="match status" value="1"/>
</dbReference>
<dbReference type="CDD" id="cd00570">
    <property type="entry name" value="GST_N_family"/>
    <property type="match status" value="1"/>
</dbReference>
<dbReference type="SUPFAM" id="SSF52833">
    <property type="entry name" value="Thioredoxin-like"/>
    <property type="match status" value="1"/>
</dbReference>
<dbReference type="InterPro" id="IPR050983">
    <property type="entry name" value="GST_Omega/HSP26"/>
</dbReference>
<sequence length="223" mass="24380">MKLSSMKLFSLPHSPYATRVRMQARLDSLPVEVLPPPVPLRTEAFYERFPLGKLPVLELESGEAIAESWAIMEFLAETSVSGGSALLPESPLERAQMRMLARYADLHLAVNALFPLFRAVMSGGNVDREEMAKGLHAELAKGERLMADFGSERALNLGDLALAPTIRYLEELSPVVGVDAPLAAFPALSAWWQKVNAVDAISETLQEMALAYRKFAEGLAAKA</sequence>
<protein>
    <recommendedName>
        <fullName evidence="5">Glutathione S-transferase</fullName>
    </recommendedName>
</protein>
<dbReference type="SUPFAM" id="SSF47616">
    <property type="entry name" value="GST C-terminal domain-like"/>
    <property type="match status" value="1"/>
</dbReference>
<dbReference type="Pfam" id="PF00043">
    <property type="entry name" value="GST_C"/>
    <property type="match status" value="1"/>
</dbReference>
<gene>
    <name evidence="3" type="ORF">Mag101_09760</name>
</gene>
<dbReference type="InterPro" id="IPR004046">
    <property type="entry name" value="GST_C"/>
</dbReference>
<dbReference type="PANTHER" id="PTHR43968">
    <property type="match status" value="1"/>
</dbReference>
<dbReference type="InterPro" id="IPR010987">
    <property type="entry name" value="Glutathione-S-Trfase_C-like"/>
</dbReference>
<evidence type="ECO:0008006" key="5">
    <source>
        <dbReference type="Google" id="ProtNLM"/>
    </source>
</evidence>
<dbReference type="AlphaFoldDB" id="A0A1Q2M5E8"/>
<dbReference type="eggNOG" id="COG0625">
    <property type="taxonomic scope" value="Bacteria"/>
</dbReference>
<dbReference type="Gene3D" id="1.20.1050.10">
    <property type="match status" value="1"/>
</dbReference>
<dbReference type="PANTHER" id="PTHR43968:SF6">
    <property type="entry name" value="GLUTATHIONE S-TRANSFERASE OMEGA"/>
    <property type="match status" value="1"/>
</dbReference>
<dbReference type="InterPro" id="IPR004045">
    <property type="entry name" value="Glutathione_S-Trfase_N"/>
</dbReference>
<evidence type="ECO:0000259" key="2">
    <source>
        <dbReference type="PROSITE" id="PS50405"/>
    </source>
</evidence>
<keyword evidence="4" id="KW-1185">Reference proteome</keyword>
<dbReference type="OrthoDB" id="6258999at2"/>
<dbReference type="GO" id="GO:0005737">
    <property type="term" value="C:cytoplasm"/>
    <property type="evidence" value="ECO:0007669"/>
    <property type="project" value="TreeGrafter"/>
</dbReference>
<feature type="domain" description="GST C-terminal" evidence="2">
    <location>
        <begin position="90"/>
        <end position="215"/>
    </location>
</feature>
<evidence type="ECO:0000259" key="1">
    <source>
        <dbReference type="PROSITE" id="PS50404"/>
    </source>
</evidence>
<dbReference type="InterPro" id="IPR036282">
    <property type="entry name" value="Glutathione-S-Trfase_C_sf"/>
</dbReference>